<name>A0A5N5G5B4_9ROSA</name>
<dbReference type="Proteomes" id="UP000327157">
    <property type="component" value="Chromosome 14"/>
</dbReference>
<reference evidence="3" key="2">
    <citation type="submission" date="2019-10" db="EMBL/GenBank/DDBJ databases">
        <title>A de novo genome assembly of a pear dwarfing rootstock.</title>
        <authorList>
            <person name="Wang F."/>
            <person name="Wang J."/>
            <person name="Li S."/>
            <person name="Zhang Y."/>
            <person name="Fang M."/>
            <person name="Ma L."/>
            <person name="Zhao Y."/>
            <person name="Jiang S."/>
        </authorList>
    </citation>
    <scope>NUCLEOTIDE SEQUENCE [LARGE SCALE GENOMIC DNA]</scope>
</reference>
<dbReference type="AlphaFoldDB" id="A0A5N5G5B4"/>
<evidence type="ECO:0000313" key="3">
    <source>
        <dbReference type="Proteomes" id="UP000327157"/>
    </source>
</evidence>
<keyword evidence="3" id="KW-1185">Reference proteome</keyword>
<protein>
    <submittedName>
        <fullName evidence="2">Uncharacterized protein</fullName>
    </submittedName>
</protein>
<evidence type="ECO:0000256" key="1">
    <source>
        <dbReference type="SAM" id="MobiDB-lite"/>
    </source>
</evidence>
<accession>A0A5N5G5B4</accession>
<dbReference type="EMBL" id="SMOL01000553">
    <property type="protein sequence ID" value="KAB2608622.1"/>
    <property type="molecule type" value="Genomic_DNA"/>
</dbReference>
<evidence type="ECO:0000313" key="2">
    <source>
        <dbReference type="EMBL" id="KAB2608622.1"/>
    </source>
</evidence>
<proteinExistence type="predicted"/>
<feature type="region of interest" description="Disordered" evidence="1">
    <location>
        <begin position="1"/>
        <end position="68"/>
    </location>
</feature>
<reference evidence="2 3" key="1">
    <citation type="submission" date="2019-09" db="EMBL/GenBank/DDBJ databases">
        <authorList>
            <person name="Ou C."/>
        </authorList>
    </citation>
    <scope>NUCLEOTIDE SEQUENCE [LARGE SCALE GENOMIC DNA]</scope>
    <source>
        <strain evidence="2">S2</strain>
        <tissue evidence="2">Leaf</tissue>
    </source>
</reference>
<organism evidence="2 3">
    <name type="scientific">Pyrus ussuriensis x Pyrus communis</name>
    <dbReference type="NCBI Taxonomy" id="2448454"/>
    <lineage>
        <taxon>Eukaryota</taxon>
        <taxon>Viridiplantae</taxon>
        <taxon>Streptophyta</taxon>
        <taxon>Embryophyta</taxon>
        <taxon>Tracheophyta</taxon>
        <taxon>Spermatophyta</taxon>
        <taxon>Magnoliopsida</taxon>
        <taxon>eudicotyledons</taxon>
        <taxon>Gunneridae</taxon>
        <taxon>Pentapetalae</taxon>
        <taxon>rosids</taxon>
        <taxon>fabids</taxon>
        <taxon>Rosales</taxon>
        <taxon>Rosaceae</taxon>
        <taxon>Amygdaloideae</taxon>
        <taxon>Maleae</taxon>
        <taxon>Pyrus</taxon>
    </lineage>
</organism>
<comment type="caution">
    <text evidence="2">The sequence shown here is derived from an EMBL/GenBank/DDBJ whole genome shotgun (WGS) entry which is preliminary data.</text>
</comment>
<sequence length="118" mass="13405">MERTQTIETEGVSKSHGTGQKKWRRRMWVDKEDTSSSSVMESYKPVGGEQSGNLQGANENMYALGDDPKWGSKRSVEAQDMVLIQAPQKKLRGPDTEENCQGRVAELWRKRNYWKGVG</sequence>
<gene>
    <name evidence="2" type="ORF">D8674_011790</name>
</gene>
<reference evidence="2 3" key="3">
    <citation type="submission" date="2019-11" db="EMBL/GenBank/DDBJ databases">
        <title>A de novo genome assembly of a pear dwarfing rootstock.</title>
        <authorList>
            <person name="Wang F."/>
            <person name="Wang J."/>
            <person name="Li S."/>
            <person name="Zhang Y."/>
            <person name="Fang M."/>
            <person name="Ma L."/>
            <person name="Zhao Y."/>
            <person name="Jiang S."/>
        </authorList>
    </citation>
    <scope>NUCLEOTIDE SEQUENCE [LARGE SCALE GENOMIC DNA]</scope>
    <source>
        <strain evidence="2">S2</strain>
        <tissue evidence="2">Leaf</tissue>
    </source>
</reference>